<proteinExistence type="predicted"/>
<reference evidence="1" key="1">
    <citation type="submission" date="2019-02" db="EMBL/GenBank/DDBJ databases">
        <authorList>
            <person name="Gruber-Vodicka R. H."/>
            <person name="Seah K. B. B."/>
        </authorList>
    </citation>
    <scope>NUCLEOTIDE SEQUENCE</scope>
    <source>
        <strain evidence="1">BECK_BY7</strain>
    </source>
</reference>
<sequence>MKRADVSASAIYEMLRPAESRNGFFPANQLDSITKLIFAHDSLNSSTTSRMALRSS</sequence>
<evidence type="ECO:0000313" key="1">
    <source>
        <dbReference type="EMBL" id="VFK19145.1"/>
    </source>
</evidence>
<accession>A0A450WQ24</accession>
<dbReference type="EMBL" id="CAADFN010000054">
    <property type="protein sequence ID" value="VFK19145.1"/>
    <property type="molecule type" value="Genomic_DNA"/>
</dbReference>
<name>A0A450WQ24_9GAMM</name>
<gene>
    <name evidence="1" type="ORF">BECKLFY1418C_GA0070996_10542</name>
</gene>
<protein>
    <submittedName>
        <fullName evidence="1">Uncharacterized protein</fullName>
    </submittedName>
</protein>
<organism evidence="1">
    <name type="scientific">Candidatus Kentrum sp. LFY</name>
    <dbReference type="NCBI Taxonomy" id="2126342"/>
    <lineage>
        <taxon>Bacteria</taxon>
        <taxon>Pseudomonadati</taxon>
        <taxon>Pseudomonadota</taxon>
        <taxon>Gammaproteobacteria</taxon>
        <taxon>Candidatus Kentrum</taxon>
    </lineage>
</organism>
<dbReference type="AlphaFoldDB" id="A0A450WQ24"/>